<keyword evidence="6" id="KW-0418">Kinase</keyword>
<dbReference type="SUPFAM" id="SSF56112">
    <property type="entry name" value="Protein kinase-like (PK-like)"/>
    <property type="match status" value="1"/>
</dbReference>
<dbReference type="CDD" id="cd13970">
    <property type="entry name" value="ABC1_ADCK3"/>
    <property type="match status" value="1"/>
</dbReference>
<comment type="similarity">
    <text evidence="1">Belongs to the protein kinase superfamily. ADCK protein kinase family.</text>
</comment>
<dbReference type="Proteomes" id="UP001203338">
    <property type="component" value="Unassembled WGS sequence"/>
</dbReference>
<gene>
    <name evidence="6" type="ORF">M3P05_15695</name>
</gene>
<dbReference type="InterPro" id="IPR034646">
    <property type="entry name" value="ADCK3_dom"/>
</dbReference>
<proteinExistence type="inferred from homology"/>
<dbReference type="Pfam" id="PF03109">
    <property type="entry name" value="ABC1"/>
    <property type="match status" value="1"/>
</dbReference>
<evidence type="ECO:0000256" key="3">
    <source>
        <dbReference type="ARBA" id="ARBA00022741"/>
    </source>
</evidence>
<dbReference type="GO" id="GO:0016301">
    <property type="term" value="F:kinase activity"/>
    <property type="evidence" value="ECO:0007669"/>
    <property type="project" value="UniProtKB-KW"/>
</dbReference>
<keyword evidence="3" id="KW-0547">Nucleotide-binding</keyword>
<keyword evidence="7" id="KW-1185">Reference proteome</keyword>
<evidence type="ECO:0000313" key="7">
    <source>
        <dbReference type="Proteomes" id="UP001203338"/>
    </source>
</evidence>
<dbReference type="InterPro" id="IPR004147">
    <property type="entry name" value="ABC1_dom"/>
</dbReference>
<protein>
    <submittedName>
        <fullName evidence="6">AarF/ABC1/UbiB kinase family protein</fullName>
    </submittedName>
</protein>
<dbReference type="PANTHER" id="PTHR43851">
    <property type="match status" value="1"/>
</dbReference>
<dbReference type="RefSeq" id="WP_249700950.1">
    <property type="nucleotide sequence ID" value="NZ_JAMFLX010000024.1"/>
</dbReference>
<keyword evidence="4" id="KW-0067">ATP-binding</keyword>
<dbReference type="PANTHER" id="PTHR43851:SF3">
    <property type="entry name" value="COENZYME Q8"/>
    <property type="match status" value="1"/>
</dbReference>
<evidence type="ECO:0000256" key="2">
    <source>
        <dbReference type="ARBA" id="ARBA00022679"/>
    </source>
</evidence>
<dbReference type="InterPro" id="IPR051409">
    <property type="entry name" value="Atypical_kinase_ADCK"/>
</dbReference>
<evidence type="ECO:0000313" key="6">
    <source>
        <dbReference type="EMBL" id="MCL6271364.1"/>
    </source>
</evidence>
<evidence type="ECO:0000256" key="4">
    <source>
        <dbReference type="ARBA" id="ARBA00022840"/>
    </source>
</evidence>
<feature type="domain" description="ABC1 atypical kinase-like" evidence="5">
    <location>
        <begin position="107"/>
        <end position="335"/>
    </location>
</feature>
<keyword evidence="2" id="KW-0808">Transferase</keyword>
<sequence length="461" mass="52540">MKDRHGNHVVSRIKTGSIERRLHLASAGLFAGGRMASHMAANLLTGKEKKQERRKQAMSRQATFLVAEMGKLKGSVVKIGQMMALYGEHFLPDEVTDVLHTFEHQTTALKWPVIRRTLREQLGAERLAELRIDRVPIGTASLGQVHRAVRIRDGKELCLKIQYPGVSEAVDSDLNGVTQLLRLTRLIKVTGAFEDWLKEIRRMLHREIDYILEAETTRRFAERLADDPRFVVPEVFPEYCTKTVLAVGYEPGYGITSNEVQQLSQERRNSISSGLLDLFFKEMFSWHEIQTDPNFGNYRIQLGDDVERDRIVLLDFGAVNSYPPGIMNPINQVIAGSWYGERDAIINGSVELEFLNEQMPESIRDAFVTLCNMMIEPVLGNREGVPEHVLDEHGCYLWKESDLPGRIARKATKSAVSRYFKVPPKEFIFLNRKLMGVYTFMSVLDARLDSSEMIRGYLDQP</sequence>
<evidence type="ECO:0000259" key="5">
    <source>
        <dbReference type="Pfam" id="PF03109"/>
    </source>
</evidence>
<dbReference type="EMBL" id="JAMFLX010000024">
    <property type="protein sequence ID" value="MCL6271364.1"/>
    <property type="molecule type" value="Genomic_DNA"/>
</dbReference>
<accession>A0ABT0PJ40</accession>
<evidence type="ECO:0000256" key="1">
    <source>
        <dbReference type="ARBA" id="ARBA00009670"/>
    </source>
</evidence>
<dbReference type="InterPro" id="IPR011009">
    <property type="entry name" value="Kinase-like_dom_sf"/>
</dbReference>
<organism evidence="6 7">
    <name type="scientific">Parendozoicomonas callyspongiae</name>
    <dbReference type="NCBI Taxonomy" id="2942213"/>
    <lineage>
        <taxon>Bacteria</taxon>
        <taxon>Pseudomonadati</taxon>
        <taxon>Pseudomonadota</taxon>
        <taxon>Gammaproteobacteria</taxon>
        <taxon>Oceanospirillales</taxon>
        <taxon>Endozoicomonadaceae</taxon>
        <taxon>Parendozoicomonas</taxon>
    </lineage>
</organism>
<reference evidence="6 7" key="1">
    <citation type="submission" date="2022-05" db="EMBL/GenBank/DDBJ databases">
        <authorList>
            <person name="Park J.-S."/>
        </authorList>
    </citation>
    <scope>NUCLEOTIDE SEQUENCE [LARGE SCALE GENOMIC DNA]</scope>
    <source>
        <strain evidence="6 7">2012CJ34-2</strain>
    </source>
</reference>
<comment type="caution">
    <text evidence="6">The sequence shown here is derived from an EMBL/GenBank/DDBJ whole genome shotgun (WGS) entry which is preliminary data.</text>
</comment>
<name>A0ABT0PJ40_9GAMM</name>